<evidence type="ECO:0000313" key="1">
    <source>
        <dbReference type="EMBL" id="ATI17038.1"/>
    </source>
</evidence>
<protein>
    <submittedName>
        <fullName evidence="1">ATPase 8</fullName>
    </submittedName>
</protein>
<organism evidence="1 2">
    <name type="scientific">Escherichia phage IMM-002</name>
    <dbReference type="NCBI Taxonomy" id="2041760"/>
    <lineage>
        <taxon>Viruses</taxon>
        <taxon>Duplodnaviria</taxon>
        <taxon>Heunggongvirae</taxon>
        <taxon>Uroviricota</taxon>
        <taxon>Caudoviricetes</taxon>
        <taxon>Autographivirales</taxon>
        <taxon>Autotranscriptaviridae</taxon>
        <taxon>Studiervirinae</taxon>
        <taxon>Kayfunavirus</taxon>
        <taxon>Kayfunavirus IMM002</taxon>
    </lineage>
</organism>
<dbReference type="KEGG" id="vg:55003980"/>
<sequence length="29" mass="3387">MLHTSCQRWSTLSYGGIMIIITLLYRCEP</sequence>
<name>A0A384WIQ9_9CAUD</name>
<dbReference type="GeneID" id="55003980"/>
<keyword evidence="2" id="KW-1185">Reference proteome</keyword>
<dbReference type="Proteomes" id="UP000275089">
    <property type="component" value="Segment"/>
</dbReference>
<accession>A0A384WIQ9</accession>
<evidence type="ECO:0000313" key="2">
    <source>
        <dbReference type="Proteomes" id="UP000275089"/>
    </source>
</evidence>
<proteinExistence type="predicted"/>
<reference evidence="1 2" key="1">
    <citation type="submission" date="2017-08" db="EMBL/GenBank/DDBJ databases">
        <title>Genomic analysis reveals CRISPR-Cas mediated host-pathogen interaction between enterotoxigenic Escherichia coli and phages.</title>
        <authorList>
            <person name="Chakraborty S."/>
            <person name="Begum Y.A."/>
            <person name="Qadri F."/>
            <person name="Camilli A."/>
        </authorList>
    </citation>
    <scope>NUCLEOTIDE SEQUENCE [LARGE SCALE GENOMIC DNA]</scope>
</reference>
<dbReference type="EMBL" id="MF630921">
    <property type="protein sequence ID" value="ATI17038.1"/>
    <property type="molecule type" value="Genomic_DNA"/>
</dbReference>
<dbReference type="RefSeq" id="YP_009812907.1">
    <property type="nucleotide sequence ID" value="NC_048071.1"/>
</dbReference>